<reference evidence="2 3" key="2">
    <citation type="journal article" date="2016" name="Genome Announc.">
        <title>Genome Sequence of a Gram-Positive Diazotroph, Paenibacillus durus Type Strain ATCC 35681.</title>
        <authorList>
            <person name="Halim M.A."/>
            <person name="Rahman A.Y."/>
            <person name="Sim K.S."/>
            <person name="Yam H.C."/>
            <person name="Rahim A.A."/>
            <person name="Ghazali A.H."/>
            <person name="Najimudin N."/>
        </authorList>
    </citation>
    <scope>NUCLEOTIDE SEQUENCE [LARGE SCALE GENOMIC DNA]</scope>
    <source>
        <strain evidence="2 3">ATCC 35681</strain>
    </source>
</reference>
<feature type="region of interest" description="Disordered" evidence="1">
    <location>
        <begin position="79"/>
        <end position="98"/>
    </location>
</feature>
<dbReference type="RefSeq" id="WP_025693909.1">
    <property type="nucleotide sequence ID" value="NZ_ASQQ01000039.1"/>
</dbReference>
<reference evidence="2 3" key="1">
    <citation type="submission" date="2015-03" db="EMBL/GenBank/DDBJ databases">
        <authorList>
            <person name="Abdul Halim M."/>
        </authorList>
    </citation>
    <scope>NUCLEOTIDE SEQUENCE [LARGE SCALE GENOMIC DNA]</scope>
    <source>
        <strain evidence="2 3">ATCC 35681</strain>
    </source>
</reference>
<sequence>MYPIEEQEVTAVYDPIDDEWTVYSSCRKYITKLLKVAGEPYWKEEEIGRTGTVRIVAGKWKLAGKQIRFGVVPASRPISEEERQARRDRLANARNLSP</sequence>
<protein>
    <submittedName>
        <fullName evidence="2">Uncharacterized protein</fullName>
    </submittedName>
</protein>
<dbReference type="OrthoDB" id="2362578at2"/>
<organism evidence="2 3">
    <name type="scientific">Paenibacillus durus ATCC 35681</name>
    <dbReference type="NCBI Taxonomy" id="1333534"/>
    <lineage>
        <taxon>Bacteria</taxon>
        <taxon>Bacillati</taxon>
        <taxon>Bacillota</taxon>
        <taxon>Bacilli</taxon>
        <taxon>Bacillales</taxon>
        <taxon>Paenibacillaceae</taxon>
        <taxon>Paenibacillus</taxon>
    </lineage>
</organism>
<dbReference type="Proteomes" id="UP000034189">
    <property type="component" value="Chromosome"/>
</dbReference>
<proteinExistence type="predicted"/>
<gene>
    <name evidence="2" type="ORF">VK70_08755</name>
</gene>
<dbReference type="HOGENOM" id="CLU_2331072_0_0_9"/>
<evidence type="ECO:0000313" key="2">
    <source>
        <dbReference type="EMBL" id="AKG34657.1"/>
    </source>
</evidence>
<accession>A0A0F7F8U1</accession>
<dbReference type="PATRIC" id="fig|1333534.5.peg.1917"/>
<evidence type="ECO:0000313" key="3">
    <source>
        <dbReference type="Proteomes" id="UP000034189"/>
    </source>
</evidence>
<name>A0A0F7F8U1_PAEDU</name>
<dbReference type="EMBL" id="CP011114">
    <property type="protein sequence ID" value="AKG34657.1"/>
    <property type="molecule type" value="Genomic_DNA"/>
</dbReference>
<feature type="compositionally biased region" description="Basic and acidic residues" evidence="1">
    <location>
        <begin position="79"/>
        <end position="91"/>
    </location>
</feature>
<dbReference type="AlphaFoldDB" id="A0A0F7F8U1"/>
<evidence type="ECO:0000256" key="1">
    <source>
        <dbReference type="SAM" id="MobiDB-lite"/>
    </source>
</evidence>